<dbReference type="SUPFAM" id="SSF48452">
    <property type="entry name" value="TPR-like"/>
    <property type="match status" value="1"/>
</dbReference>
<comment type="caution">
    <text evidence="2">The sequence shown here is derived from an EMBL/GenBank/DDBJ whole genome shotgun (WGS) entry which is preliminary data.</text>
</comment>
<sequence length="188" mass="20666">MYSKCAELESARKVFDEMPQRNVVTWNTMINGLAIKRAWRAGIAGKELIRAMPSEYKIKPRLEHYGCLVDLLGRCGRTREALVLIEGMPMRPTATIWGALLSACRNNGDAEVGERAATKLMEVEPENSGNFVLMANLYAETGRWEEAEKPFINSLSPANLDDGFKQLAVRPPAPTAACTSSWSSGACA</sequence>
<gene>
    <name evidence="2" type="ORF">IEQ34_008716</name>
</gene>
<dbReference type="PANTHER" id="PTHR47926:SF540">
    <property type="entry name" value="PENTATRICOPEPTIDE REPEAT-CONTAINING PROTEIN"/>
    <property type="match status" value="1"/>
</dbReference>
<evidence type="ECO:0000313" key="3">
    <source>
        <dbReference type="Proteomes" id="UP000775213"/>
    </source>
</evidence>
<dbReference type="Gene3D" id="1.25.40.10">
    <property type="entry name" value="Tetratricopeptide repeat domain"/>
    <property type="match status" value="1"/>
</dbReference>
<dbReference type="InterPro" id="IPR046848">
    <property type="entry name" value="E_motif"/>
</dbReference>
<dbReference type="Pfam" id="PF20431">
    <property type="entry name" value="E_motif"/>
    <property type="match status" value="1"/>
</dbReference>
<dbReference type="GO" id="GO:0009451">
    <property type="term" value="P:RNA modification"/>
    <property type="evidence" value="ECO:0007669"/>
    <property type="project" value="InterPro"/>
</dbReference>
<evidence type="ECO:0000256" key="1">
    <source>
        <dbReference type="ARBA" id="ARBA00022737"/>
    </source>
</evidence>
<dbReference type="InterPro" id="IPR046960">
    <property type="entry name" value="PPR_At4g14850-like_plant"/>
</dbReference>
<dbReference type="InterPro" id="IPR011990">
    <property type="entry name" value="TPR-like_helical_dom_sf"/>
</dbReference>
<keyword evidence="1" id="KW-0677">Repeat</keyword>
<dbReference type="Proteomes" id="UP000775213">
    <property type="component" value="Unassembled WGS sequence"/>
</dbReference>
<protein>
    <recommendedName>
        <fullName evidence="4">Pentatricopeptide repeat-containing protein</fullName>
    </recommendedName>
</protein>
<reference evidence="2 3" key="1">
    <citation type="journal article" date="2021" name="Hortic Res">
        <title>Chromosome-scale assembly of the Dendrobium chrysotoxum genome enhances the understanding of orchid evolution.</title>
        <authorList>
            <person name="Zhang Y."/>
            <person name="Zhang G.Q."/>
            <person name="Zhang D."/>
            <person name="Liu X.D."/>
            <person name="Xu X.Y."/>
            <person name="Sun W.H."/>
            <person name="Yu X."/>
            <person name="Zhu X."/>
            <person name="Wang Z.W."/>
            <person name="Zhao X."/>
            <person name="Zhong W.Y."/>
            <person name="Chen H."/>
            <person name="Yin W.L."/>
            <person name="Huang T."/>
            <person name="Niu S.C."/>
            <person name="Liu Z.J."/>
        </authorList>
    </citation>
    <scope>NUCLEOTIDE SEQUENCE [LARGE SCALE GENOMIC DNA]</scope>
    <source>
        <strain evidence="2">Lindl</strain>
    </source>
</reference>
<name>A0AAV7GWS3_DENCH</name>
<dbReference type="Pfam" id="PF01535">
    <property type="entry name" value="PPR"/>
    <property type="match status" value="3"/>
</dbReference>
<evidence type="ECO:0008006" key="4">
    <source>
        <dbReference type="Google" id="ProtNLM"/>
    </source>
</evidence>
<organism evidence="2 3">
    <name type="scientific">Dendrobium chrysotoxum</name>
    <name type="common">Orchid</name>
    <dbReference type="NCBI Taxonomy" id="161865"/>
    <lineage>
        <taxon>Eukaryota</taxon>
        <taxon>Viridiplantae</taxon>
        <taxon>Streptophyta</taxon>
        <taxon>Embryophyta</taxon>
        <taxon>Tracheophyta</taxon>
        <taxon>Spermatophyta</taxon>
        <taxon>Magnoliopsida</taxon>
        <taxon>Liliopsida</taxon>
        <taxon>Asparagales</taxon>
        <taxon>Orchidaceae</taxon>
        <taxon>Epidendroideae</taxon>
        <taxon>Malaxideae</taxon>
        <taxon>Dendrobiinae</taxon>
        <taxon>Dendrobium</taxon>
    </lineage>
</organism>
<accession>A0AAV7GWS3</accession>
<dbReference type="AlphaFoldDB" id="A0AAV7GWS3"/>
<keyword evidence="3" id="KW-1185">Reference proteome</keyword>
<dbReference type="GO" id="GO:0003723">
    <property type="term" value="F:RNA binding"/>
    <property type="evidence" value="ECO:0007669"/>
    <property type="project" value="InterPro"/>
</dbReference>
<dbReference type="InterPro" id="IPR002885">
    <property type="entry name" value="PPR_rpt"/>
</dbReference>
<dbReference type="EMBL" id="JAGFBR010000009">
    <property type="protein sequence ID" value="KAH0461141.1"/>
    <property type="molecule type" value="Genomic_DNA"/>
</dbReference>
<evidence type="ECO:0000313" key="2">
    <source>
        <dbReference type="EMBL" id="KAH0461141.1"/>
    </source>
</evidence>
<dbReference type="PANTHER" id="PTHR47926">
    <property type="entry name" value="PENTATRICOPEPTIDE REPEAT-CONTAINING PROTEIN"/>
    <property type="match status" value="1"/>
</dbReference>
<proteinExistence type="predicted"/>